<gene>
    <name evidence="2" type="ORF">SCF082_LOCUS45923</name>
</gene>
<keyword evidence="1" id="KW-1133">Transmembrane helix</keyword>
<proteinExistence type="predicted"/>
<organism evidence="2 3">
    <name type="scientific">Durusdinium trenchii</name>
    <dbReference type="NCBI Taxonomy" id="1381693"/>
    <lineage>
        <taxon>Eukaryota</taxon>
        <taxon>Sar</taxon>
        <taxon>Alveolata</taxon>
        <taxon>Dinophyceae</taxon>
        <taxon>Suessiales</taxon>
        <taxon>Symbiodiniaceae</taxon>
        <taxon>Durusdinium</taxon>
    </lineage>
</organism>
<evidence type="ECO:0000313" key="3">
    <source>
        <dbReference type="Proteomes" id="UP001642464"/>
    </source>
</evidence>
<evidence type="ECO:0000256" key="1">
    <source>
        <dbReference type="SAM" id="Phobius"/>
    </source>
</evidence>
<protein>
    <submittedName>
        <fullName evidence="2">Uncharacterized protein</fullName>
    </submittedName>
</protein>
<feature type="transmembrane region" description="Helical" evidence="1">
    <location>
        <begin position="49"/>
        <end position="73"/>
    </location>
</feature>
<accession>A0ABP0REB7</accession>
<keyword evidence="1" id="KW-0472">Membrane</keyword>
<comment type="caution">
    <text evidence="2">The sequence shown here is derived from an EMBL/GenBank/DDBJ whole genome shotgun (WGS) entry which is preliminary data.</text>
</comment>
<dbReference type="EMBL" id="CAXAMM010041184">
    <property type="protein sequence ID" value="CAK9097915.1"/>
    <property type="molecule type" value="Genomic_DNA"/>
</dbReference>
<dbReference type="Proteomes" id="UP001642464">
    <property type="component" value="Unassembled WGS sequence"/>
</dbReference>
<sequence>MSSPCSLQQGWHWRRKECLCCARPASHTSEILLQRSIDRRDGVARRARATAAATHMFFVSVAAMVPVMFSFLMTPLLQRLEAKEDDDAMVDVN</sequence>
<keyword evidence="1" id="KW-0812">Transmembrane</keyword>
<name>A0ABP0REB7_9DINO</name>
<keyword evidence="3" id="KW-1185">Reference proteome</keyword>
<evidence type="ECO:0000313" key="2">
    <source>
        <dbReference type="EMBL" id="CAK9097915.1"/>
    </source>
</evidence>
<feature type="non-terminal residue" evidence="2">
    <location>
        <position position="93"/>
    </location>
</feature>
<reference evidence="2 3" key="1">
    <citation type="submission" date="2024-02" db="EMBL/GenBank/DDBJ databases">
        <authorList>
            <person name="Chen Y."/>
            <person name="Shah S."/>
            <person name="Dougan E. K."/>
            <person name="Thang M."/>
            <person name="Chan C."/>
        </authorList>
    </citation>
    <scope>NUCLEOTIDE SEQUENCE [LARGE SCALE GENOMIC DNA]</scope>
</reference>